<evidence type="ECO:0000313" key="2">
    <source>
        <dbReference type="EMBL" id="GGA29160.1"/>
    </source>
</evidence>
<gene>
    <name evidence="2" type="ORF">GCM10011498_32890</name>
</gene>
<dbReference type="Pfam" id="PF06082">
    <property type="entry name" value="YjbH"/>
    <property type="match status" value="1"/>
</dbReference>
<dbReference type="EMBL" id="BMKA01000006">
    <property type="protein sequence ID" value="GGA29160.1"/>
    <property type="molecule type" value="Genomic_DNA"/>
</dbReference>
<evidence type="ECO:0008006" key="4">
    <source>
        <dbReference type="Google" id="ProtNLM"/>
    </source>
</evidence>
<name>A0A916R293_9RHOB</name>
<reference evidence="2" key="1">
    <citation type="journal article" date="2014" name="Int. J. Syst. Evol. Microbiol.">
        <title>Complete genome sequence of Corynebacterium casei LMG S-19264T (=DSM 44701T), isolated from a smear-ripened cheese.</title>
        <authorList>
            <consortium name="US DOE Joint Genome Institute (JGI-PGF)"/>
            <person name="Walter F."/>
            <person name="Albersmeier A."/>
            <person name="Kalinowski J."/>
            <person name="Ruckert C."/>
        </authorList>
    </citation>
    <scope>NUCLEOTIDE SEQUENCE</scope>
    <source>
        <strain evidence="2">CGMCC 1.15880</strain>
    </source>
</reference>
<keyword evidence="1" id="KW-0732">Signal</keyword>
<organism evidence="2 3">
    <name type="scientific">Neptunicoccus cionae</name>
    <dbReference type="NCBI Taxonomy" id="2035344"/>
    <lineage>
        <taxon>Bacteria</taxon>
        <taxon>Pseudomonadati</taxon>
        <taxon>Pseudomonadota</taxon>
        <taxon>Alphaproteobacteria</taxon>
        <taxon>Rhodobacterales</taxon>
        <taxon>Paracoccaceae</taxon>
        <taxon>Neptunicoccus</taxon>
    </lineage>
</organism>
<feature type="chain" id="PRO_5037723945" description="YjbH domain-containing protein" evidence="1">
    <location>
        <begin position="24"/>
        <end position="702"/>
    </location>
</feature>
<keyword evidence="3" id="KW-1185">Reference proteome</keyword>
<sequence>MRMTGALCLGIGLTGMAASPTLAQVASEPSTNLFGSVGLIDMPSAEHQKAGQITTSVAGYSGSTRTTLTFQITPRISGSFRYSTIDGYNSVGRDTRYDRSFDIRYRVFEESQFVPAVTIGLQDFAGTGVFSGEYIVATKNLLPTLKATAGVGWGRLGGRDGYLGRTINIGKGGVPDAGNWFRGPVQPFGGLEWQTPIEGLRLKAEYSSDAYAVEVNQGVYERKSSANFGVEYDYNEAVKLGAYYLNGNQFALMASLSFNPSDPPAPSGLESAPLPVLVRKPLTGGATRYADNWSADPASPRIIRGQVRPLLEASQLEMEGLQVTSTSATLYLLNKTFIAPSEAVGRAARALSRGLPGSIETFNIVLVEEDLPVTKVTMQRRDVETLSYDPYGAEKLHQRSTIASGPARRPEGLVYEDGRYPRFKWSIAPSVRSSFFDPDAPIRIDLGVRAKASYTIAPGLTLSGSINKPLVGNLGDIKRAGGATGKVPRVRSFAARYYSEGDPALERLTADYLFKLHPNVYGRISAGYLEFMYGGVSSEILWKPANSKLALGAELNYVKQREFEQRFGFRDYDVLTGHVSAYYDMDNGFTAQVDAGRYLAGDYGATFGLNRTFNNGWVVGAFFTLTDIPFEDFGEGSFDKGITLSIPFSWGIGRASRNTIDTQIRPLTRDGGARLKVENRLYGIVSKADGRAVSETFGRVWR</sequence>
<evidence type="ECO:0000256" key="1">
    <source>
        <dbReference type="SAM" id="SignalP"/>
    </source>
</evidence>
<dbReference type="Proteomes" id="UP000628017">
    <property type="component" value="Unassembled WGS sequence"/>
</dbReference>
<reference evidence="2" key="2">
    <citation type="submission" date="2020-09" db="EMBL/GenBank/DDBJ databases">
        <authorList>
            <person name="Sun Q."/>
            <person name="Zhou Y."/>
        </authorList>
    </citation>
    <scope>NUCLEOTIDE SEQUENCE</scope>
    <source>
        <strain evidence="2">CGMCC 1.15880</strain>
    </source>
</reference>
<protein>
    <recommendedName>
        <fullName evidence="4">YjbH domain-containing protein</fullName>
    </recommendedName>
</protein>
<evidence type="ECO:0000313" key="3">
    <source>
        <dbReference type="Proteomes" id="UP000628017"/>
    </source>
</evidence>
<dbReference type="AlphaFoldDB" id="A0A916R293"/>
<proteinExistence type="predicted"/>
<feature type="signal peptide" evidence="1">
    <location>
        <begin position="1"/>
        <end position="23"/>
    </location>
</feature>
<accession>A0A916R293</accession>
<dbReference type="InterPro" id="IPR010344">
    <property type="entry name" value="YbjH"/>
</dbReference>
<comment type="caution">
    <text evidence="2">The sequence shown here is derived from an EMBL/GenBank/DDBJ whole genome shotgun (WGS) entry which is preliminary data.</text>
</comment>